<dbReference type="InterPro" id="IPR025419">
    <property type="entry name" value="DUF4142"/>
</dbReference>
<feature type="domain" description="DUF4142" evidence="2">
    <location>
        <begin position="60"/>
        <end position="194"/>
    </location>
</feature>
<dbReference type="PANTHER" id="PTHR38593:SF1">
    <property type="entry name" value="BLR2558 PROTEIN"/>
    <property type="match status" value="1"/>
</dbReference>
<accession>A0ABS0ILP4</accession>
<keyword evidence="1" id="KW-0732">Signal</keyword>
<dbReference type="PANTHER" id="PTHR38593">
    <property type="entry name" value="BLR2558 PROTEIN"/>
    <property type="match status" value="1"/>
</dbReference>
<evidence type="ECO:0000313" key="3">
    <source>
        <dbReference type="EMBL" id="MBF9239263.1"/>
    </source>
</evidence>
<feature type="chain" id="PRO_5046345130" evidence="1">
    <location>
        <begin position="22"/>
        <end position="203"/>
    </location>
</feature>
<keyword evidence="4" id="KW-1185">Reference proteome</keyword>
<proteinExistence type="predicted"/>
<feature type="signal peptide" evidence="1">
    <location>
        <begin position="1"/>
        <end position="21"/>
    </location>
</feature>
<evidence type="ECO:0000259" key="2">
    <source>
        <dbReference type="Pfam" id="PF13628"/>
    </source>
</evidence>
<comment type="caution">
    <text evidence="3">The sequence shown here is derived from an EMBL/GenBank/DDBJ whole genome shotgun (WGS) entry which is preliminary data.</text>
</comment>
<name>A0ABS0ILP4_9BACT</name>
<evidence type="ECO:0000313" key="4">
    <source>
        <dbReference type="Proteomes" id="UP000597617"/>
    </source>
</evidence>
<dbReference type="InterPro" id="IPR012347">
    <property type="entry name" value="Ferritin-like"/>
</dbReference>
<dbReference type="Proteomes" id="UP000597617">
    <property type="component" value="Unassembled WGS sequence"/>
</dbReference>
<organism evidence="3 4">
    <name type="scientific">Hymenobacter jeongseonensis</name>
    <dbReference type="NCBI Taxonomy" id="2791027"/>
    <lineage>
        <taxon>Bacteria</taxon>
        <taxon>Pseudomonadati</taxon>
        <taxon>Bacteroidota</taxon>
        <taxon>Cytophagia</taxon>
        <taxon>Cytophagales</taxon>
        <taxon>Hymenobacteraceae</taxon>
        <taxon>Hymenobacter</taxon>
    </lineage>
</organism>
<dbReference type="Pfam" id="PF13628">
    <property type="entry name" value="DUF4142"/>
    <property type="match status" value="1"/>
</dbReference>
<dbReference type="Gene3D" id="1.20.1260.10">
    <property type="match status" value="1"/>
</dbReference>
<gene>
    <name evidence="3" type="ORF">I2I05_17865</name>
</gene>
<evidence type="ECO:0000256" key="1">
    <source>
        <dbReference type="SAM" id="SignalP"/>
    </source>
</evidence>
<reference evidence="3 4" key="1">
    <citation type="submission" date="2020-11" db="EMBL/GenBank/DDBJ databases">
        <authorList>
            <person name="Kim M.K."/>
        </authorList>
    </citation>
    <scope>NUCLEOTIDE SEQUENCE [LARGE SCALE GENOMIC DNA]</scope>
    <source>
        <strain evidence="3 4">BT683</strain>
    </source>
</reference>
<dbReference type="EMBL" id="JADQDQ010000010">
    <property type="protein sequence ID" value="MBF9239263.1"/>
    <property type="molecule type" value="Genomic_DNA"/>
</dbReference>
<protein>
    <submittedName>
        <fullName evidence="3">DUF4142 domain-containing protein</fullName>
    </submittedName>
</protein>
<sequence length="203" mass="21520">MFLFQLPSVAVRPLIFRLAVALPLLSACSSGGSGNDAVDAANAENRDKISAADVTEKQEDDADFLVKATSNALLAVELGKLAQARATTPTVRAYGTRLVQHRLGLLSALRTLAAAKQLTIPPALGGDEQAAYHEVSTATGSQLDKSLMKLIVKVQGQDEDAFDDMKDDAYDGDIRGFAAKYHPPVQEELAGAEEVADAIEDLP</sequence>